<dbReference type="KEGG" id="fgi:OP10G_3842"/>
<dbReference type="SUPFAM" id="SSF51197">
    <property type="entry name" value="Clavaminate synthase-like"/>
    <property type="match status" value="1"/>
</dbReference>
<gene>
    <name evidence="2" type="ORF">OP10G_3842</name>
</gene>
<dbReference type="GO" id="GO:0005506">
    <property type="term" value="F:iron ion binding"/>
    <property type="evidence" value="ECO:0007669"/>
    <property type="project" value="UniProtKB-ARBA"/>
</dbReference>
<dbReference type="OrthoDB" id="9796766at2"/>
<sequence length="255" mass="28416">MQIEAALARLGVCSDSLSAEEKRFLDENGYLVLRDVLNDTQIEGLRLRLDELLAEEGEAAGLEVHQEKGTDRLSDLVNKGEVFDVCFTHPKVLAGIAHVLKGDLKLSSLNARFAKPGEGLQGLHADWGRLETPGDFQVCNSIWLLDDFTEENGATRLVPGSHRWGSKLPGDDMADPSGPHPEEKLLVAPAGTVVIFNSHTWHGGTLNRTDKRRRAMHSYFCRRHQPQQLDQKKFLRPETRHRLSEAARTVLDVDG</sequence>
<dbReference type="GO" id="GO:0016706">
    <property type="term" value="F:2-oxoglutarate-dependent dioxygenase activity"/>
    <property type="evidence" value="ECO:0007669"/>
    <property type="project" value="UniProtKB-ARBA"/>
</dbReference>
<keyword evidence="2" id="KW-0560">Oxidoreductase</keyword>
<dbReference type="STRING" id="661478.OP10G_3842"/>
<dbReference type="AlphaFoldDB" id="A0A068NWR0"/>
<name>A0A068NWR0_FIMGI</name>
<dbReference type="PANTHER" id="PTHR20883:SF48">
    <property type="entry name" value="ECTOINE DIOXYGENASE"/>
    <property type="match status" value="1"/>
</dbReference>
<dbReference type="Proteomes" id="UP000027982">
    <property type="component" value="Chromosome"/>
</dbReference>
<organism evidence="2 3">
    <name type="scientific">Fimbriimonas ginsengisoli Gsoil 348</name>
    <dbReference type="NCBI Taxonomy" id="661478"/>
    <lineage>
        <taxon>Bacteria</taxon>
        <taxon>Bacillati</taxon>
        <taxon>Armatimonadota</taxon>
        <taxon>Fimbriimonadia</taxon>
        <taxon>Fimbriimonadales</taxon>
        <taxon>Fimbriimonadaceae</taxon>
        <taxon>Fimbriimonas</taxon>
    </lineage>
</organism>
<evidence type="ECO:0000313" key="3">
    <source>
        <dbReference type="Proteomes" id="UP000027982"/>
    </source>
</evidence>
<evidence type="ECO:0000256" key="1">
    <source>
        <dbReference type="SAM" id="MobiDB-lite"/>
    </source>
</evidence>
<protein>
    <submittedName>
        <fullName evidence="2">Putative phytanoyl-CoA dioxygenase</fullName>
    </submittedName>
</protein>
<dbReference type="EMBL" id="CP007139">
    <property type="protein sequence ID" value="AIE87210.1"/>
    <property type="molecule type" value="Genomic_DNA"/>
</dbReference>
<keyword evidence="3" id="KW-1185">Reference proteome</keyword>
<dbReference type="InterPro" id="IPR008775">
    <property type="entry name" value="Phytyl_CoA_dOase-like"/>
</dbReference>
<dbReference type="Gene3D" id="2.60.120.620">
    <property type="entry name" value="q2cbj1_9rhob like domain"/>
    <property type="match status" value="1"/>
</dbReference>
<dbReference type="eggNOG" id="COG5285">
    <property type="taxonomic scope" value="Bacteria"/>
</dbReference>
<keyword evidence="2" id="KW-0223">Dioxygenase</keyword>
<dbReference type="RefSeq" id="WP_025228873.1">
    <property type="nucleotide sequence ID" value="NZ_CP007139.1"/>
</dbReference>
<evidence type="ECO:0000313" key="2">
    <source>
        <dbReference type="EMBL" id="AIE87210.1"/>
    </source>
</evidence>
<proteinExistence type="predicted"/>
<dbReference type="Pfam" id="PF05721">
    <property type="entry name" value="PhyH"/>
    <property type="match status" value="1"/>
</dbReference>
<reference evidence="2 3" key="1">
    <citation type="journal article" date="2014" name="PLoS ONE">
        <title>The first complete genome sequence of the class fimbriimonadia in the phylum armatimonadetes.</title>
        <authorList>
            <person name="Hu Z.Y."/>
            <person name="Wang Y.Z."/>
            <person name="Im W.T."/>
            <person name="Wang S.Y."/>
            <person name="Zhao G.P."/>
            <person name="Zheng H.J."/>
            <person name="Quan Z.X."/>
        </authorList>
    </citation>
    <scope>NUCLEOTIDE SEQUENCE [LARGE SCALE GENOMIC DNA]</scope>
    <source>
        <strain evidence="2">Gsoil 348</strain>
    </source>
</reference>
<dbReference type="HOGENOM" id="CLU_047725_3_2_0"/>
<accession>A0A068NWR0</accession>
<feature type="region of interest" description="Disordered" evidence="1">
    <location>
        <begin position="160"/>
        <end position="181"/>
    </location>
</feature>
<dbReference type="PANTHER" id="PTHR20883">
    <property type="entry name" value="PHYTANOYL-COA DIOXYGENASE DOMAIN CONTAINING 1"/>
    <property type="match status" value="1"/>
</dbReference>